<feature type="region of interest" description="Disordered" evidence="1">
    <location>
        <begin position="50"/>
        <end position="94"/>
    </location>
</feature>
<dbReference type="VEuPathDB" id="TriTrypDB:TvY486_0705540"/>
<feature type="region of interest" description="Disordered" evidence="1">
    <location>
        <begin position="751"/>
        <end position="825"/>
    </location>
</feature>
<organism evidence="2">
    <name type="scientific">Trypanosoma vivax (strain Y486)</name>
    <dbReference type="NCBI Taxonomy" id="1055687"/>
    <lineage>
        <taxon>Eukaryota</taxon>
        <taxon>Discoba</taxon>
        <taxon>Euglenozoa</taxon>
        <taxon>Kinetoplastea</taxon>
        <taxon>Metakinetoplastina</taxon>
        <taxon>Trypanosomatida</taxon>
        <taxon>Trypanosomatidae</taxon>
        <taxon>Trypanosoma</taxon>
        <taxon>Duttonella</taxon>
    </lineage>
</organism>
<evidence type="ECO:0000313" key="2">
    <source>
        <dbReference type="EMBL" id="CCC49231.1"/>
    </source>
</evidence>
<protein>
    <submittedName>
        <fullName evidence="2">Uncharacterized protein</fullName>
    </submittedName>
</protein>
<gene>
    <name evidence="2" type="ORF">TVY486_0705540</name>
</gene>
<dbReference type="EMBL" id="HE573023">
    <property type="protein sequence ID" value="CCC49231.1"/>
    <property type="molecule type" value="Genomic_DNA"/>
</dbReference>
<dbReference type="AlphaFoldDB" id="G0TZ28"/>
<feature type="compositionally biased region" description="Low complexity" evidence="1">
    <location>
        <begin position="810"/>
        <end position="819"/>
    </location>
</feature>
<proteinExistence type="predicted"/>
<name>G0TZ28_TRYVY</name>
<evidence type="ECO:0000256" key="1">
    <source>
        <dbReference type="SAM" id="MobiDB-lite"/>
    </source>
</evidence>
<feature type="compositionally biased region" description="Low complexity" evidence="1">
    <location>
        <begin position="50"/>
        <end position="78"/>
    </location>
</feature>
<feature type="region of interest" description="Disordered" evidence="1">
    <location>
        <begin position="579"/>
        <end position="610"/>
    </location>
</feature>
<sequence length="1144" mass="124999">MQADPSIFSPVIAARGVEGGRREKCDGPPVSVRGADHQAANVACNGSALSASASSLPSNVGRSSSRMSSVSYKSTAGSGRRRGRGNPDGHIPLFPNTQSPINIVLEPYPNRRVRSICAIGGLLATAHRNGIRFYRQRQFGSGSNGNVDKSCRGVDGERNENIRQNNQRTGLWEAIAIRSHFQLMDAYLCVSPEPVFDHDRLLSLRWHRYVAVACGSDATHYSVCVLSAAAHFVLHHELHGKNRITAINFLLVPVEMQPASRSYQPIVVSVDEVGEVVIFDVERDRAAKLTTAHAPVSSVSGALGCPFTEASESGSGVNEQMIDSKNNKEGNNVQRQFSASDTARSSVYRLEAGLASKVCLAGPCQVLCRYCENKGSAVPGEIMLSIFISSRANGTAGEAELHVHQLSVRYTYAPPRAVVLCETPLVREGAPEDVCDLGSALQVLSFNSDTPPSVLIGRPRLRFWRVSACSGKLLQQNRIYRDKDGSGKGARTQREFFEHVVPLGRQVLAHETSKSWLCVAALTDDDVILLLGNEPQPVATLKETGALMEEMVLTPIAAPLSSTIAAEAQILQSWLDEVEEPEGGKENVGTSPKTGESWRRGTDTISTPNGFTPLSATPLSTFAGSSGDFTVLVVLASARDLGGEGRKSCSGQKVSGMRQLAFLAHSNELLFFRDKSEVIYSIALPFTCPDGAASAVDRKAEGERLCGGVGDGAKDSWLEVALSVSSSLNLQIARPLVSAMWSLTGGAEPCKPPLPTVGKHDQVPAEHESTSGETGESDGAVSVRSSTLVTIRMEDDGSATVRRRKRRGTSRSSSVGTSVYNPVGSGNGPTAVQNYSVDALRTYVAGERDKILSLIPSQTSNAGVQLTVSGFEDGSWLEQLVNVDEPLQRNSILYEWNDVHDMLYVQFMQEDDEIAERRKTPLSGRTSSGYQQSRQRRCESQWACYAVKDFSSGVHSASFMQTYRKILQNRKNLRDNGSGLNIDAYFSCGNLPQHLLDMQETDRCRFELADLRVVYEDKVKFLNEIETVVVYENEEMVDLGGRRRWTSHPTFPFDNEKGELVDMALLNATASDRCHGPAEWRWATETTTPHSHRGVIKVNQGGFAKVRRRMLTRQRINIAVETEKSELQRDYLRKVEELRMDLGL</sequence>
<reference evidence="2" key="1">
    <citation type="journal article" date="2012" name="Proc. Natl. Acad. Sci. U.S.A.">
        <title>Antigenic diversity is generated by distinct evolutionary mechanisms in African trypanosome species.</title>
        <authorList>
            <person name="Jackson A.P."/>
            <person name="Berry A."/>
            <person name="Aslett M."/>
            <person name="Allison H.C."/>
            <person name="Burton P."/>
            <person name="Vavrova-Anderson J."/>
            <person name="Brown R."/>
            <person name="Browne H."/>
            <person name="Corton N."/>
            <person name="Hauser H."/>
            <person name="Gamble J."/>
            <person name="Gilderthorp R."/>
            <person name="Marcello L."/>
            <person name="McQuillan J."/>
            <person name="Otto T.D."/>
            <person name="Quail M.A."/>
            <person name="Sanders M.J."/>
            <person name="van Tonder A."/>
            <person name="Ginger M.L."/>
            <person name="Field M.C."/>
            <person name="Barry J.D."/>
            <person name="Hertz-Fowler C."/>
            <person name="Berriman M."/>
        </authorList>
    </citation>
    <scope>NUCLEOTIDE SEQUENCE</scope>
    <source>
        <strain evidence="2">Y486</strain>
    </source>
</reference>
<feature type="compositionally biased region" description="Basic and acidic residues" evidence="1">
    <location>
        <begin position="758"/>
        <end position="770"/>
    </location>
</feature>
<accession>G0TZ28</accession>